<accession>A0A437QC19</accession>
<name>A0A437QC19_9GAMM</name>
<gene>
    <name evidence="2" type="ORF">EOE65_00120</name>
</gene>
<dbReference type="Proteomes" id="UP000282818">
    <property type="component" value="Unassembled WGS sequence"/>
</dbReference>
<dbReference type="EMBL" id="SACQ01000001">
    <property type="protein sequence ID" value="RVU32098.1"/>
    <property type="molecule type" value="Genomic_DNA"/>
</dbReference>
<evidence type="ECO:0000256" key="1">
    <source>
        <dbReference type="SAM" id="Coils"/>
    </source>
</evidence>
<dbReference type="AlphaFoldDB" id="A0A437QC19"/>
<comment type="caution">
    <text evidence="2">The sequence shown here is derived from an EMBL/GenBank/DDBJ whole genome shotgun (WGS) entry which is preliminary data.</text>
</comment>
<proteinExistence type="predicted"/>
<organism evidence="2 3">
    <name type="scientific">Neptunomonas marina</name>
    <dbReference type="NCBI Taxonomy" id="1815562"/>
    <lineage>
        <taxon>Bacteria</taxon>
        <taxon>Pseudomonadati</taxon>
        <taxon>Pseudomonadota</taxon>
        <taxon>Gammaproteobacteria</taxon>
        <taxon>Oceanospirillales</taxon>
        <taxon>Oceanospirillaceae</taxon>
        <taxon>Neptunomonas</taxon>
    </lineage>
</organism>
<protein>
    <submittedName>
        <fullName evidence="2">DUF349 domain-containing protein</fullName>
    </submittedName>
</protein>
<keyword evidence="1" id="KW-0175">Coiled coil</keyword>
<sequence>MLANLFKPKWQHTNPSTRANAALKLREDNPEQFRILSKLATSDPSQEVREAALSQIEQFDHLIELLNHDTQDSIHFENKIAQQLNESSSPESLIERLRATTSEENAMRIVANSAHATLLGTLVGQIQSEQQLAALATSSAPIAIRKHAAQKIQSTTVIESLLKDTRQSDKAIYRIIKDKLAAAKEAERHATEQTEKAQHIAEQMHTVAHGEWFPLFGATCENLSNEWQDIAAEYCSASTDLYEAAESLAQQRIEEHQAAQLAEQRERQDKEAATKQAEQLIGDIQALLSACDPQQLLNHANLRSELNEQLNNIEARWADAQLSGKTQLHKAFNQELEDARQELAKLAECNEKHEQLRAFLAQTQTPEFQEQSEQERLRQAKKALASAAWPNSLPAPNEVEQLNTLITELQRSREALAKSKAAVTKEINSKLTAFEKAIETGEIKTANKLSRSAQEMLSKLNGDADAHLHQRYRGLQGQLQELKDWQGFAVTPKKEQLCAEMEALAQQDLPPQQKAKQIKKLQQQWRVLDATDPVHSQAIWKRFKAAADLAYAPCEEHFANQGKVRAYNLAQRQTIFDQVTTYLEATDWQNTDWRNVEKVVQTAKEEWRRFIPVDRNPGQKLQDAFNVLLAPVEAHLKSIKEEAKQRKLELIEQAAALTTYDDVSAAAQEAKALQQHWKEAGPTFHSQERKLWRAFRDHCDVIFARLQDSLPSVAEQQSAKSAIQNTLASLEASLEKPRHLELVLAEANNLLSTLIDEENITPKDQQRLARAINQLDNERDRLARAFAQNNDHRVLAAPLDEAEEAVLSDNPVDLQAIPEELGSIEPMNLRREKLLAIIDNRALLEDELTQTGVQARELCIRLEILLNEPSPESDEALRMEYQMQRLQQALERQSRSTDLTDLVALEAEWLALPFKGAYPEYQVRFEGLFSSLLN</sequence>
<reference evidence="2 3" key="1">
    <citation type="submission" date="2019-01" db="EMBL/GenBank/DDBJ databases">
        <authorList>
            <person name="Chen W.-M."/>
        </authorList>
    </citation>
    <scope>NUCLEOTIDE SEQUENCE [LARGE SCALE GENOMIC DNA]</scope>
    <source>
        <strain evidence="2 3">HPM-16</strain>
    </source>
</reference>
<keyword evidence="3" id="KW-1185">Reference proteome</keyword>
<feature type="coiled-coil region" evidence="1">
    <location>
        <begin position="258"/>
        <end position="356"/>
    </location>
</feature>
<evidence type="ECO:0000313" key="3">
    <source>
        <dbReference type="Proteomes" id="UP000282818"/>
    </source>
</evidence>
<dbReference type="RefSeq" id="WP_127692267.1">
    <property type="nucleotide sequence ID" value="NZ_SACQ01000001.1"/>
</dbReference>
<evidence type="ECO:0000313" key="2">
    <source>
        <dbReference type="EMBL" id="RVU32098.1"/>
    </source>
</evidence>
<dbReference type="InterPro" id="IPR007139">
    <property type="entry name" value="DUF349"/>
</dbReference>
<dbReference type="Pfam" id="PF03993">
    <property type="entry name" value="DUF349"/>
    <property type="match status" value="2"/>
</dbReference>